<dbReference type="Pfam" id="PF02944">
    <property type="entry name" value="BESS"/>
    <property type="match status" value="1"/>
</dbReference>
<accession>A0A1E1WVB5</accession>
<dbReference type="EMBL" id="GDQN01000079">
    <property type="protein sequence ID" value="JAT90975.1"/>
    <property type="molecule type" value="Transcribed_RNA"/>
</dbReference>
<dbReference type="InterPro" id="IPR004210">
    <property type="entry name" value="BESS_motif"/>
</dbReference>
<dbReference type="SMART" id="SM00595">
    <property type="entry name" value="MADF"/>
    <property type="match status" value="1"/>
</dbReference>
<protein>
    <recommendedName>
        <fullName evidence="6">MADF domain-containing protein</fullName>
    </recommendedName>
</protein>
<dbReference type="Pfam" id="PF10545">
    <property type="entry name" value="MADF_DNA_bdg"/>
    <property type="match status" value="1"/>
</dbReference>
<proteinExistence type="predicted"/>
<dbReference type="InterPro" id="IPR039353">
    <property type="entry name" value="TF_Adf1"/>
</dbReference>
<evidence type="ECO:0000313" key="5">
    <source>
        <dbReference type="EMBL" id="JAT90975.1"/>
    </source>
</evidence>
<feature type="region of interest" description="Disordered" evidence="2">
    <location>
        <begin position="116"/>
        <end position="139"/>
    </location>
</feature>
<dbReference type="GO" id="GO:0006357">
    <property type="term" value="P:regulation of transcription by RNA polymerase II"/>
    <property type="evidence" value="ECO:0007669"/>
    <property type="project" value="TreeGrafter"/>
</dbReference>
<evidence type="ECO:0000259" key="3">
    <source>
        <dbReference type="PROSITE" id="PS51029"/>
    </source>
</evidence>
<evidence type="ECO:0000256" key="2">
    <source>
        <dbReference type="SAM" id="MobiDB-lite"/>
    </source>
</evidence>
<feature type="non-terminal residue" evidence="5">
    <location>
        <position position="259"/>
    </location>
</feature>
<dbReference type="PANTHER" id="PTHR12243">
    <property type="entry name" value="MADF DOMAIN TRANSCRIPTION FACTOR"/>
    <property type="match status" value="1"/>
</dbReference>
<dbReference type="AlphaFoldDB" id="A0A1E1WVB5"/>
<feature type="compositionally biased region" description="Polar residues" evidence="2">
    <location>
        <begin position="172"/>
        <end position="184"/>
    </location>
</feature>
<feature type="domain" description="BESS" evidence="4">
    <location>
        <begin position="213"/>
        <end position="252"/>
    </location>
</feature>
<dbReference type="PROSITE" id="PS51031">
    <property type="entry name" value="BESS"/>
    <property type="match status" value="1"/>
</dbReference>
<organism evidence="5">
    <name type="scientific">Pectinophora gossypiella</name>
    <name type="common">Cotton pink bollworm</name>
    <name type="synonym">Depressaria gossypiella</name>
    <dbReference type="NCBI Taxonomy" id="13191"/>
    <lineage>
        <taxon>Eukaryota</taxon>
        <taxon>Metazoa</taxon>
        <taxon>Ecdysozoa</taxon>
        <taxon>Arthropoda</taxon>
        <taxon>Hexapoda</taxon>
        <taxon>Insecta</taxon>
        <taxon>Pterygota</taxon>
        <taxon>Neoptera</taxon>
        <taxon>Endopterygota</taxon>
        <taxon>Lepidoptera</taxon>
        <taxon>Glossata</taxon>
        <taxon>Ditrysia</taxon>
        <taxon>Gelechioidea</taxon>
        <taxon>Gelechiidae</taxon>
        <taxon>Apatetrinae</taxon>
        <taxon>Pectinophora</taxon>
    </lineage>
</organism>
<dbReference type="GO" id="GO:0005667">
    <property type="term" value="C:transcription regulator complex"/>
    <property type="evidence" value="ECO:0007669"/>
    <property type="project" value="TreeGrafter"/>
</dbReference>
<feature type="domain" description="MADF" evidence="3">
    <location>
        <begin position="9"/>
        <end position="91"/>
    </location>
</feature>
<dbReference type="GO" id="GO:0003677">
    <property type="term" value="F:DNA binding"/>
    <property type="evidence" value="ECO:0007669"/>
    <property type="project" value="InterPro"/>
</dbReference>
<name>A0A1E1WVB5_PECGO</name>
<gene>
    <name evidence="5" type="ORF">g.853</name>
</gene>
<feature type="region of interest" description="Disordered" evidence="2">
    <location>
        <begin position="152"/>
        <end position="186"/>
    </location>
</feature>
<dbReference type="InterPro" id="IPR006578">
    <property type="entry name" value="MADF-dom"/>
</dbReference>
<dbReference type="GO" id="GO:0005634">
    <property type="term" value="C:nucleus"/>
    <property type="evidence" value="ECO:0007669"/>
    <property type="project" value="UniProtKB-SubCell"/>
</dbReference>
<sequence length="259" mass="29712">MAEQLLNMKFVYEVEKNPCLYNYNLKEYSRKDITEKTWASVGEIFNLTALQAKEKWKNIRTVFVRHLKQGPSKIRKYYLNNAMQFAIPFIKVVAGLPACQGQSQGQDVSEEIPNEEEIETLDSDQNAPPSPPPLIAKKRSLKRKIVNLEDNETLIESDHNYAPTTPSPPPINQISNHSPTAAQNNRKRKLNDLDEEFHEFMKSKTAKTDQDKNDSNKMFLLSLLPDLNSMSPTDLRTFKRKVTVMVENILNPPQKKAHS</sequence>
<evidence type="ECO:0000256" key="1">
    <source>
        <dbReference type="PROSITE-ProRule" id="PRU00371"/>
    </source>
</evidence>
<keyword evidence="1" id="KW-0539">Nucleus</keyword>
<dbReference type="PROSITE" id="PS51029">
    <property type="entry name" value="MADF"/>
    <property type="match status" value="1"/>
</dbReference>
<evidence type="ECO:0008006" key="6">
    <source>
        <dbReference type="Google" id="ProtNLM"/>
    </source>
</evidence>
<evidence type="ECO:0000259" key="4">
    <source>
        <dbReference type="PROSITE" id="PS51031"/>
    </source>
</evidence>
<comment type="subcellular location">
    <subcellularLocation>
        <location evidence="1">Nucleus</location>
    </subcellularLocation>
</comment>
<reference evidence="5" key="1">
    <citation type="submission" date="2015-09" db="EMBL/GenBank/DDBJ databases">
        <title>De novo assembly of Pectinophora gossypiella (Pink Bollworm) gut transcriptome.</title>
        <authorList>
            <person name="Tassone E.E."/>
        </authorList>
    </citation>
    <scope>NUCLEOTIDE SEQUENCE</scope>
</reference>
<dbReference type="OrthoDB" id="6147983at2759"/>
<dbReference type="PANTHER" id="PTHR12243:SF60">
    <property type="entry name" value="SI:CH211-15D5.12-RELATED"/>
    <property type="match status" value="1"/>
</dbReference>